<keyword evidence="3" id="KW-1185">Reference proteome</keyword>
<dbReference type="Gene3D" id="1.10.1660.10">
    <property type="match status" value="1"/>
</dbReference>
<protein>
    <recommendedName>
        <fullName evidence="1">HTH merR-type domain-containing protein</fullName>
    </recommendedName>
</protein>
<accession>A0ABP8C0A5</accession>
<dbReference type="SUPFAM" id="SSF46955">
    <property type="entry name" value="Putative DNA-binding domain"/>
    <property type="match status" value="1"/>
</dbReference>
<dbReference type="InterPro" id="IPR000551">
    <property type="entry name" value="MerR-type_HTH_dom"/>
</dbReference>
<reference evidence="3" key="1">
    <citation type="journal article" date="2019" name="Int. J. Syst. Evol. Microbiol.">
        <title>The Global Catalogue of Microorganisms (GCM) 10K type strain sequencing project: providing services to taxonomists for standard genome sequencing and annotation.</title>
        <authorList>
            <consortium name="The Broad Institute Genomics Platform"/>
            <consortium name="The Broad Institute Genome Sequencing Center for Infectious Disease"/>
            <person name="Wu L."/>
            <person name="Ma J."/>
        </authorList>
    </citation>
    <scope>NUCLEOTIDE SEQUENCE [LARGE SCALE GENOMIC DNA]</scope>
    <source>
        <strain evidence="3">JCM 17440</strain>
    </source>
</reference>
<sequence length="106" mass="11908">MSLLSAEEQRQRERWGWIAVIHLESGGPWVPARDAARMSGVSTANLRRWARRGVVSVIHDPGHHRHYYLDEMRLITQLAEARGEPPGLTMLTDHLAAVLAPIHDSA</sequence>
<evidence type="ECO:0000313" key="3">
    <source>
        <dbReference type="Proteomes" id="UP001501710"/>
    </source>
</evidence>
<feature type="domain" description="HTH merR-type" evidence="1">
    <location>
        <begin position="34"/>
        <end position="67"/>
    </location>
</feature>
<evidence type="ECO:0000313" key="2">
    <source>
        <dbReference type="EMBL" id="GAA4231020.1"/>
    </source>
</evidence>
<dbReference type="Proteomes" id="UP001501710">
    <property type="component" value="Unassembled WGS sequence"/>
</dbReference>
<dbReference type="InterPro" id="IPR009061">
    <property type="entry name" value="DNA-bd_dom_put_sf"/>
</dbReference>
<dbReference type="Pfam" id="PF00376">
    <property type="entry name" value="MerR"/>
    <property type="match status" value="1"/>
</dbReference>
<evidence type="ECO:0000259" key="1">
    <source>
        <dbReference type="Pfam" id="PF00376"/>
    </source>
</evidence>
<proteinExistence type="predicted"/>
<name>A0ABP8C0A5_9ACTN</name>
<dbReference type="EMBL" id="BAABAS010000006">
    <property type="protein sequence ID" value="GAA4231020.1"/>
    <property type="molecule type" value="Genomic_DNA"/>
</dbReference>
<organism evidence="2 3">
    <name type="scientific">Actinomadura meridiana</name>
    <dbReference type="NCBI Taxonomy" id="559626"/>
    <lineage>
        <taxon>Bacteria</taxon>
        <taxon>Bacillati</taxon>
        <taxon>Actinomycetota</taxon>
        <taxon>Actinomycetes</taxon>
        <taxon>Streptosporangiales</taxon>
        <taxon>Thermomonosporaceae</taxon>
        <taxon>Actinomadura</taxon>
    </lineage>
</organism>
<gene>
    <name evidence="2" type="ORF">GCM10022254_27140</name>
</gene>
<comment type="caution">
    <text evidence="2">The sequence shown here is derived from an EMBL/GenBank/DDBJ whole genome shotgun (WGS) entry which is preliminary data.</text>
</comment>